<reference evidence="2 3" key="1">
    <citation type="submission" date="2015-07" db="EMBL/GenBank/DDBJ databases">
        <title>The genome of Melipona quadrifasciata.</title>
        <authorList>
            <person name="Pan H."/>
            <person name="Kapheim K."/>
        </authorList>
    </citation>
    <scope>NUCLEOTIDE SEQUENCE [LARGE SCALE GENOMIC DNA]</scope>
    <source>
        <strain evidence="2">0111107301</strain>
        <tissue evidence="2">Whole body</tissue>
    </source>
</reference>
<keyword evidence="3" id="KW-1185">Reference proteome</keyword>
<organism evidence="2 3">
    <name type="scientific">Melipona quadrifasciata</name>
    <dbReference type="NCBI Taxonomy" id="166423"/>
    <lineage>
        <taxon>Eukaryota</taxon>
        <taxon>Metazoa</taxon>
        <taxon>Ecdysozoa</taxon>
        <taxon>Arthropoda</taxon>
        <taxon>Hexapoda</taxon>
        <taxon>Insecta</taxon>
        <taxon>Pterygota</taxon>
        <taxon>Neoptera</taxon>
        <taxon>Endopterygota</taxon>
        <taxon>Hymenoptera</taxon>
        <taxon>Apocrita</taxon>
        <taxon>Aculeata</taxon>
        <taxon>Apoidea</taxon>
        <taxon>Anthophila</taxon>
        <taxon>Apidae</taxon>
        <taxon>Melipona</taxon>
    </lineage>
</organism>
<feature type="compositionally biased region" description="Basic and acidic residues" evidence="1">
    <location>
        <begin position="13"/>
        <end position="28"/>
    </location>
</feature>
<dbReference type="AlphaFoldDB" id="A0A0N0U4Y0"/>
<proteinExistence type="predicted"/>
<dbReference type="OrthoDB" id="10618581at2759"/>
<feature type="region of interest" description="Disordered" evidence="1">
    <location>
        <begin position="1"/>
        <end position="81"/>
    </location>
</feature>
<feature type="compositionally biased region" description="Acidic residues" evidence="1">
    <location>
        <begin position="1"/>
        <end position="10"/>
    </location>
</feature>
<evidence type="ECO:0000313" key="2">
    <source>
        <dbReference type="EMBL" id="KOX73428.1"/>
    </source>
</evidence>
<evidence type="ECO:0000256" key="1">
    <source>
        <dbReference type="SAM" id="MobiDB-lite"/>
    </source>
</evidence>
<sequence>MADNENDTVQECDNGKECARDQKCPKDEEYNEECSDNEKRSGDEENEEEENDGGERRSGRKKRHIIDVPPRQRSGYRRDQTGKLRKSLWEASVAITRYCTKCILKFKSSAFRFPFKIGKGNVGYQGCGRTNGILGSEWERETLSSLPRLIISGADGSDSLPQTLVFNGV</sequence>
<protein>
    <submittedName>
        <fullName evidence="2">Uncharacterized protein</fullName>
    </submittedName>
</protein>
<gene>
    <name evidence="2" type="ORF">WN51_14474</name>
</gene>
<dbReference type="Proteomes" id="UP000053105">
    <property type="component" value="Unassembled WGS sequence"/>
</dbReference>
<evidence type="ECO:0000313" key="3">
    <source>
        <dbReference type="Proteomes" id="UP000053105"/>
    </source>
</evidence>
<dbReference type="EMBL" id="KQ435798">
    <property type="protein sequence ID" value="KOX73428.1"/>
    <property type="molecule type" value="Genomic_DNA"/>
</dbReference>
<name>A0A0N0U4Y0_9HYME</name>
<accession>A0A0N0U4Y0</accession>